<dbReference type="EMBL" id="BAAANY010000031">
    <property type="protein sequence ID" value="GAA1706633.1"/>
    <property type="molecule type" value="Genomic_DNA"/>
</dbReference>
<keyword evidence="3" id="KW-1185">Reference proteome</keyword>
<accession>A0ABN2IK68</accession>
<name>A0ABN2IK68_9ACTN</name>
<comment type="caution">
    <text evidence="2">The sequence shown here is derived from an EMBL/GenBank/DDBJ whole genome shotgun (WGS) entry which is preliminary data.</text>
</comment>
<protein>
    <submittedName>
        <fullName evidence="2">Uncharacterized protein</fullName>
    </submittedName>
</protein>
<organism evidence="2 3">
    <name type="scientific">Fodinicola feengrottensis</name>
    <dbReference type="NCBI Taxonomy" id="435914"/>
    <lineage>
        <taxon>Bacteria</taxon>
        <taxon>Bacillati</taxon>
        <taxon>Actinomycetota</taxon>
        <taxon>Actinomycetes</taxon>
        <taxon>Mycobacteriales</taxon>
        <taxon>Fodinicola</taxon>
    </lineage>
</organism>
<reference evidence="2 3" key="1">
    <citation type="journal article" date="2019" name="Int. J. Syst. Evol. Microbiol.">
        <title>The Global Catalogue of Microorganisms (GCM) 10K type strain sequencing project: providing services to taxonomists for standard genome sequencing and annotation.</title>
        <authorList>
            <consortium name="The Broad Institute Genomics Platform"/>
            <consortium name="The Broad Institute Genome Sequencing Center for Infectious Disease"/>
            <person name="Wu L."/>
            <person name="Ma J."/>
        </authorList>
    </citation>
    <scope>NUCLEOTIDE SEQUENCE [LARGE SCALE GENOMIC DNA]</scope>
    <source>
        <strain evidence="2 3">JCM 14718</strain>
    </source>
</reference>
<evidence type="ECO:0000313" key="3">
    <source>
        <dbReference type="Proteomes" id="UP001500618"/>
    </source>
</evidence>
<evidence type="ECO:0000313" key="2">
    <source>
        <dbReference type="EMBL" id="GAA1706633.1"/>
    </source>
</evidence>
<gene>
    <name evidence="2" type="ORF">GCM10009765_65110</name>
</gene>
<proteinExistence type="predicted"/>
<feature type="coiled-coil region" evidence="1">
    <location>
        <begin position="41"/>
        <end position="75"/>
    </location>
</feature>
<keyword evidence="1" id="KW-0175">Coiled coil</keyword>
<sequence length="96" mass="10089">MLAKLRAIAQQTDMTTLLAVAVVGWGLTHLGKALAERQDSVAALTNKAAQVAGELAQREQELAHANAQLAAIRAQARAEATYPTVEDVDPLATGEN</sequence>
<evidence type="ECO:0000256" key="1">
    <source>
        <dbReference type="SAM" id="Coils"/>
    </source>
</evidence>
<dbReference type="Proteomes" id="UP001500618">
    <property type="component" value="Unassembled WGS sequence"/>
</dbReference>